<proteinExistence type="predicted"/>
<protein>
    <submittedName>
        <fullName evidence="1">Uncharacterized protein</fullName>
    </submittedName>
</protein>
<comment type="caution">
    <text evidence="1">The sequence shown here is derived from an EMBL/GenBank/DDBJ whole genome shotgun (WGS) entry which is preliminary data.</text>
</comment>
<sequence length="263" mass="30414">RPFDTETEAQKIAETWLDERNREIVSRRSDVRQIVAKQAKARAIRGMYLGHPDALQDYSLMEYFVPTKEYDDAIAARRSVFIGRRGSGKSANFLAVTTELQENPNTILVTIAPDDFELERMGGFLDDEYAIAHPDLVYQTAWNYVFLTEIVRVLGELTLRLYSSPNDLTRTSLFNFYQGESENLHLDFGTRLINKLKDLSIIQTDMSADEKRQKIEETVLQLRHNKVSQLLRDFAKAEKISYYIAIDDLDKHWRPESKESIGL</sequence>
<dbReference type="AlphaFoldDB" id="X1PIE3"/>
<gene>
    <name evidence="1" type="ORF">S06H3_42890</name>
</gene>
<organism evidence="1">
    <name type="scientific">marine sediment metagenome</name>
    <dbReference type="NCBI Taxonomy" id="412755"/>
    <lineage>
        <taxon>unclassified sequences</taxon>
        <taxon>metagenomes</taxon>
        <taxon>ecological metagenomes</taxon>
    </lineage>
</organism>
<accession>X1PIE3</accession>
<feature type="non-terminal residue" evidence="1">
    <location>
        <position position="1"/>
    </location>
</feature>
<feature type="non-terminal residue" evidence="1">
    <location>
        <position position="263"/>
    </location>
</feature>
<dbReference type="NCBIfam" id="NF047389">
    <property type="entry name" value="ATPase_Sll1717"/>
    <property type="match status" value="1"/>
</dbReference>
<evidence type="ECO:0000313" key="1">
    <source>
        <dbReference type="EMBL" id="GAI42286.1"/>
    </source>
</evidence>
<dbReference type="EMBL" id="BARV01026556">
    <property type="protein sequence ID" value="GAI42286.1"/>
    <property type="molecule type" value="Genomic_DNA"/>
</dbReference>
<dbReference type="InterPro" id="IPR059206">
    <property type="entry name" value="Sll1717-like"/>
</dbReference>
<name>X1PIE3_9ZZZZ</name>
<reference evidence="1" key="1">
    <citation type="journal article" date="2014" name="Front. Microbiol.">
        <title>High frequency of phylogenetically diverse reductive dehalogenase-homologous genes in deep subseafloor sedimentary metagenomes.</title>
        <authorList>
            <person name="Kawai M."/>
            <person name="Futagami T."/>
            <person name="Toyoda A."/>
            <person name="Takaki Y."/>
            <person name="Nishi S."/>
            <person name="Hori S."/>
            <person name="Arai W."/>
            <person name="Tsubouchi T."/>
            <person name="Morono Y."/>
            <person name="Uchiyama I."/>
            <person name="Ito T."/>
            <person name="Fujiyama A."/>
            <person name="Inagaki F."/>
            <person name="Takami H."/>
        </authorList>
    </citation>
    <scope>NUCLEOTIDE SEQUENCE</scope>
    <source>
        <strain evidence="1">Expedition CK06-06</strain>
    </source>
</reference>